<dbReference type="Proteomes" id="UP000271573">
    <property type="component" value="Chromosome"/>
</dbReference>
<evidence type="ECO:0000256" key="1">
    <source>
        <dbReference type="SAM" id="Phobius"/>
    </source>
</evidence>
<protein>
    <recommendedName>
        <fullName evidence="5">Cellulose synthase</fullName>
    </recommendedName>
</protein>
<accession>A0A3G9IB79</accession>
<keyword evidence="1" id="KW-0472">Membrane</keyword>
<keyword evidence="4" id="KW-1185">Reference proteome</keyword>
<evidence type="ECO:0000313" key="4">
    <source>
        <dbReference type="Proteomes" id="UP000271573"/>
    </source>
</evidence>
<proteinExistence type="predicted"/>
<evidence type="ECO:0008006" key="5">
    <source>
        <dbReference type="Google" id="ProtNLM"/>
    </source>
</evidence>
<name>A0A3G9IB79_9ACTN</name>
<evidence type="ECO:0000313" key="3">
    <source>
        <dbReference type="EMBL" id="BBH16050.1"/>
    </source>
</evidence>
<reference evidence="3 4" key="1">
    <citation type="submission" date="2018-11" db="EMBL/GenBank/DDBJ databases">
        <title>Complete genome sequence of Nocardioides baekrokdamisoli strain KCTC 39748.</title>
        <authorList>
            <person name="Kang S.W."/>
            <person name="Lee K.C."/>
            <person name="Kim K.K."/>
            <person name="Kim J.S."/>
            <person name="Kim D.S."/>
            <person name="Ko S.H."/>
            <person name="Yang S.H."/>
            <person name="Shin Y.K."/>
            <person name="Lee J.S."/>
        </authorList>
    </citation>
    <scope>NUCLEOTIDE SEQUENCE [LARGE SCALE GENOMIC DNA]</scope>
    <source>
        <strain evidence="3 4">KCTC 39748</strain>
    </source>
</reference>
<sequence>MHVLTLGRAASAAIVVFAGLVGPASAATGTLLSAARPTLPTSVTEIDASEGATATSQIPIPSGITPTEVRGTLRLDDPSATAVVLLGGASVFTGTGKRIYDLDLQVPHGSVSEGQLPITVRYLSGDSADACRTVDAQARLTAIAVTYTGVESTPTSLATFFPVVAPQVNVSVDPGGSDDVLEAALVAVGAISHRYGSPTKVTFNGDAGAAPGTRRIAIAAGPDPVRAAISDDGGVPTLTLTGSGRQLSEAAAYLGAADPVRLLDSVEASGPAVTTTPSPAPLQQTLQHVAGTDQLALSGYGSSQAYVGINQDAFGGPIDSLRLHLPFTNTAVPSGSTAQLDVFFNNHLMWSRDLGAGDGYSVAADFTVNASDLNRSNGLVVRLSATASVGHCLSGPLALPLEVHLSTADATMTASRGFGALSGFQRFPQVLAGSLAVALRSTGADRMTNAAAAAAIISALQQVSSTQLRIHLVTPDAFVNGHDTGLLVGATGTDANALHAPLRLVSNRLLGNANTEYEASNDQPFAALEAIARSDRDVLLLGGWNPGSTSGEMLTSRLTRYLTITGWSGLTDDLVVATLHQQPFTISSGAYVPSAAQLAEHGRAAYWLFLGALVLVLLLGLNYALARRRRRAIAEIVDAQERADAAEAD</sequence>
<dbReference type="RefSeq" id="WP_125566172.1">
    <property type="nucleotide sequence ID" value="NZ_AP019307.1"/>
</dbReference>
<dbReference type="AlphaFoldDB" id="A0A3G9IB79"/>
<dbReference type="OrthoDB" id="3776409at2"/>
<feature type="chain" id="PRO_5018106106" description="Cellulose synthase" evidence="2">
    <location>
        <begin position="27"/>
        <end position="649"/>
    </location>
</feature>
<dbReference type="KEGG" id="nbe:Back2_03370"/>
<keyword evidence="1" id="KW-1133">Transmembrane helix</keyword>
<dbReference type="EMBL" id="AP019307">
    <property type="protein sequence ID" value="BBH16050.1"/>
    <property type="molecule type" value="Genomic_DNA"/>
</dbReference>
<gene>
    <name evidence="3" type="ORF">Back2_03370</name>
</gene>
<organism evidence="3 4">
    <name type="scientific">Nocardioides baekrokdamisoli</name>
    <dbReference type="NCBI Taxonomy" id="1804624"/>
    <lineage>
        <taxon>Bacteria</taxon>
        <taxon>Bacillati</taxon>
        <taxon>Actinomycetota</taxon>
        <taxon>Actinomycetes</taxon>
        <taxon>Propionibacteriales</taxon>
        <taxon>Nocardioidaceae</taxon>
        <taxon>Nocardioides</taxon>
    </lineage>
</organism>
<feature type="transmembrane region" description="Helical" evidence="1">
    <location>
        <begin position="604"/>
        <end position="625"/>
    </location>
</feature>
<keyword evidence="2" id="KW-0732">Signal</keyword>
<keyword evidence="1" id="KW-0812">Transmembrane</keyword>
<feature type="signal peptide" evidence="2">
    <location>
        <begin position="1"/>
        <end position="26"/>
    </location>
</feature>
<evidence type="ECO:0000256" key="2">
    <source>
        <dbReference type="SAM" id="SignalP"/>
    </source>
</evidence>